<dbReference type="AlphaFoldDB" id="G8LZE2"/>
<evidence type="ECO:0000256" key="1">
    <source>
        <dbReference type="PROSITE-ProRule" id="PRU00339"/>
    </source>
</evidence>
<protein>
    <submittedName>
        <fullName evidence="3">Uncharacterized protein</fullName>
    </submittedName>
</protein>
<keyword evidence="4" id="KW-1185">Reference proteome</keyword>
<accession>G8LZE2</accession>
<evidence type="ECO:0000313" key="3">
    <source>
        <dbReference type="EMBL" id="AEV66805.1"/>
    </source>
</evidence>
<reference evidence="4" key="1">
    <citation type="submission" date="2011-12" db="EMBL/GenBank/DDBJ databases">
        <title>Complete sequence of Clostridium clariflavum DSM 19732.</title>
        <authorList>
            <consortium name="US DOE Joint Genome Institute"/>
            <person name="Lucas S."/>
            <person name="Han J."/>
            <person name="Lapidus A."/>
            <person name="Cheng J.-F."/>
            <person name="Goodwin L."/>
            <person name="Pitluck S."/>
            <person name="Peters L."/>
            <person name="Teshima H."/>
            <person name="Detter J.C."/>
            <person name="Han C."/>
            <person name="Tapia R."/>
            <person name="Land M."/>
            <person name="Hauser L."/>
            <person name="Kyrpides N."/>
            <person name="Ivanova N."/>
            <person name="Pagani I."/>
            <person name="Kitzmiller T."/>
            <person name="Lynd L."/>
            <person name="Izquierdo J."/>
            <person name="Woyke T."/>
        </authorList>
    </citation>
    <scope>NUCLEOTIDE SEQUENCE [LARGE SCALE GENOMIC DNA]</scope>
    <source>
        <strain evidence="4">DSM 19732 / NBRC 101661 / EBR45</strain>
    </source>
</reference>
<name>G8LZE2_ACECE</name>
<organism evidence="3 4">
    <name type="scientific">Acetivibrio clariflavus (strain DSM 19732 / NBRC 101661 / EBR45)</name>
    <name type="common">Clostridium clariflavum</name>
    <dbReference type="NCBI Taxonomy" id="720554"/>
    <lineage>
        <taxon>Bacteria</taxon>
        <taxon>Bacillati</taxon>
        <taxon>Bacillota</taxon>
        <taxon>Clostridia</taxon>
        <taxon>Eubacteriales</taxon>
        <taxon>Oscillospiraceae</taxon>
        <taxon>Acetivibrio</taxon>
    </lineage>
</organism>
<dbReference type="STRING" id="720554.Clocl_0047"/>
<dbReference type="RefSeq" id="WP_014253443.1">
    <property type="nucleotide sequence ID" value="NC_016627.1"/>
</dbReference>
<dbReference type="KEGG" id="ccl:Clocl_0047"/>
<dbReference type="HOGENOM" id="CLU_926535_0_0_9"/>
<proteinExistence type="predicted"/>
<feature type="region of interest" description="Disordered" evidence="2">
    <location>
        <begin position="158"/>
        <end position="300"/>
    </location>
</feature>
<keyword evidence="1" id="KW-0802">TPR repeat</keyword>
<feature type="repeat" description="TPR" evidence="1">
    <location>
        <begin position="30"/>
        <end position="63"/>
    </location>
</feature>
<dbReference type="SUPFAM" id="SSF48452">
    <property type="entry name" value="TPR-like"/>
    <property type="match status" value="1"/>
</dbReference>
<evidence type="ECO:0000256" key="2">
    <source>
        <dbReference type="SAM" id="MobiDB-lite"/>
    </source>
</evidence>
<dbReference type="InterPro" id="IPR011990">
    <property type="entry name" value="TPR-like_helical_dom_sf"/>
</dbReference>
<dbReference type="eggNOG" id="COG0457">
    <property type="taxonomic scope" value="Bacteria"/>
</dbReference>
<gene>
    <name evidence="3" type="ordered locus">Clocl_0047</name>
</gene>
<evidence type="ECO:0000313" key="4">
    <source>
        <dbReference type="Proteomes" id="UP000005435"/>
    </source>
</evidence>
<feature type="compositionally biased region" description="Low complexity" evidence="2">
    <location>
        <begin position="178"/>
        <end position="191"/>
    </location>
</feature>
<sequence length="300" mass="34755" precursor="true">MKIVSIVTGLLITALMILFFTGQISFDGSINEIIKNGNKEYDTKNYQQALETYQKGLDKHPNDAKLNYNSGQALYQLAGYDEAINYYAKADNTPDKYINSGNCSVKLAESTDDPVQKQLLYQQALETYKEGIIAFPQNIPLKYNYEYVKSKLDELKEQQNNEQQNENENQENEEDKNNNQNQQGNNSQQDDNQNKQDENQEQNQQNRQSPESNPNEDSEQKNTEKNQQPSQDKETTGQDEAQKDNKEQNSRSMDESDSSDPEQNDSNIAQILRMLEKQEEQSLKNNQEIRRSTKEDEYDW</sequence>
<dbReference type="PROSITE" id="PS50005">
    <property type="entry name" value="TPR"/>
    <property type="match status" value="1"/>
</dbReference>
<dbReference type="InterPro" id="IPR019734">
    <property type="entry name" value="TPR_rpt"/>
</dbReference>
<dbReference type="EMBL" id="CP003065">
    <property type="protein sequence ID" value="AEV66805.1"/>
    <property type="molecule type" value="Genomic_DNA"/>
</dbReference>
<dbReference type="OrthoDB" id="1907609at2"/>
<reference evidence="3 4" key="2">
    <citation type="journal article" date="2012" name="Stand. Genomic Sci.">
        <title>Complete Genome Sequence of Clostridium clariflavum DSM 19732.</title>
        <authorList>
            <person name="Izquierdo J.A."/>
            <person name="Goodwin L."/>
            <person name="Davenport K.W."/>
            <person name="Teshima H."/>
            <person name="Bruce D."/>
            <person name="Detter C."/>
            <person name="Tapia R."/>
            <person name="Han S."/>
            <person name="Land M."/>
            <person name="Hauser L."/>
            <person name="Jeffries C.D."/>
            <person name="Han J."/>
            <person name="Pitluck S."/>
            <person name="Nolan M."/>
            <person name="Chen A."/>
            <person name="Huntemann M."/>
            <person name="Mavromatis K."/>
            <person name="Mikhailova N."/>
            <person name="Liolios K."/>
            <person name="Woyke T."/>
            <person name="Lynd L.R."/>
        </authorList>
    </citation>
    <scope>NUCLEOTIDE SEQUENCE [LARGE SCALE GENOMIC DNA]</scope>
    <source>
        <strain evidence="4">DSM 19732 / NBRC 101661 / EBR45</strain>
    </source>
</reference>
<feature type="compositionally biased region" description="Basic and acidic residues" evidence="2">
    <location>
        <begin position="231"/>
        <end position="254"/>
    </location>
</feature>
<feature type="compositionally biased region" description="Basic and acidic residues" evidence="2">
    <location>
        <begin position="274"/>
        <end position="300"/>
    </location>
</feature>
<dbReference type="Gene3D" id="1.25.40.10">
    <property type="entry name" value="Tetratricopeptide repeat domain"/>
    <property type="match status" value="1"/>
</dbReference>
<dbReference type="Proteomes" id="UP000005435">
    <property type="component" value="Chromosome"/>
</dbReference>